<evidence type="ECO:0000256" key="17">
    <source>
        <dbReference type="ARBA" id="ARBA00023306"/>
    </source>
</evidence>
<feature type="compositionally biased region" description="Pro residues" evidence="20">
    <location>
        <begin position="1068"/>
        <end position="1078"/>
    </location>
</feature>
<feature type="compositionally biased region" description="Basic and acidic residues" evidence="20">
    <location>
        <begin position="949"/>
        <end position="961"/>
    </location>
</feature>
<dbReference type="GO" id="GO:0005827">
    <property type="term" value="C:polar microtubule"/>
    <property type="evidence" value="ECO:0007669"/>
    <property type="project" value="TreeGrafter"/>
</dbReference>
<evidence type="ECO:0000256" key="1">
    <source>
        <dbReference type="ARBA" id="ARBA00004123"/>
    </source>
</evidence>
<evidence type="ECO:0000256" key="9">
    <source>
        <dbReference type="ARBA" id="ARBA00022490"/>
    </source>
</evidence>
<dbReference type="Ensembl" id="ENSPTET00000057133.1">
    <property type="protein sequence ID" value="ENSPTEP00000042844.1"/>
    <property type="gene ID" value="ENSPTEG00000039091.1"/>
</dbReference>
<comment type="pathway">
    <text evidence="6">Protein modification; protein ubiquitination.</text>
</comment>
<dbReference type="SUPFAM" id="SSF117281">
    <property type="entry name" value="Kelch motif"/>
    <property type="match status" value="1"/>
</dbReference>
<dbReference type="SMART" id="SM00612">
    <property type="entry name" value="Kelch"/>
    <property type="match status" value="6"/>
</dbReference>
<reference evidence="22" key="1">
    <citation type="submission" date="2025-08" db="UniProtKB">
        <authorList>
            <consortium name="Ensembl"/>
        </authorList>
    </citation>
    <scope>IDENTIFICATION</scope>
</reference>
<accession>A0A8C9JB75</accession>
<feature type="domain" description="BTB" evidence="21">
    <location>
        <begin position="50"/>
        <end position="117"/>
    </location>
</feature>
<dbReference type="GO" id="GO:0031463">
    <property type="term" value="C:Cul3-RING ubiquitin ligase complex"/>
    <property type="evidence" value="ECO:0007669"/>
    <property type="project" value="InterPro"/>
</dbReference>
<keyword evidence="10" id="KW-0132">Cell division</keyword>
<dbReference type="GO" id="GO:0005829">
    <property type="term" value="C:cytosol"/>
    <property type="evidence" value="ECO:0007669"/>
    <property type="project" value="UniProtKB-SubCell"/>
</dbReference>
<comment type="subcellular location">
    <subcellularLocation>
        <location evidence="3">Cytoplasm</location>
        <location evidence="3">Cytoskeleton</location>
        <location evidence="3">Microtubule organizing center</location>
        <location evidence="3">Centrosome</location>
    </subcellularLocation>
    <subcellularLocation>
        <location evidence="2">Cytoplasm</location>
        <location evidence="2">Cytoskeleton</location>
        <location evidence="2">Spindle</location>
    </subcellularLocation>
    <subcellularLocation>
        <location evidence="5">Cytoplasm</location>
        <location evidence="5">Cytosol</location>
    </subcellularLocation>
    <subcellularLocation>
        <location evidence="4">Lysosome</location>
    </subcellularLocation>
    <subcellularLocation>
        <location evidence="1">Nucleus</location>
    </subcellularLocation>
</comment>
<dbReference type="InterPro" id="IPR002049">
    <property type="entry name" value="LE_dom"/>
</dbReference>
<dbReference type="InterPro" id="IPR011705">
    <property type="entry name" value="BACK"/>
</dbReference>
<comment type="subunit">
    <text evidence="19">Component of the BCR(KLHL22) E3 ubiquitin ligase complex, at least composed of CUL3, KLHL22 and RBX1. Interacts with PLK1. Interacts with DEPDC5 (via DEP domain); the interaction depends on amino acid availability. Interacts with YWHAE; required for the nuclear localization of KLHL22 upon amino acid starvation.</text>
</comment>
<dbReference type="GO" id="GO:1904263">
    <property type="term" value="P:positive regulation of TORC1 signaling"/>
    <property type="evidence" value="ECO:0007669"/>
    <property type="project" value="TreeGrafter"/>
</dbReference>
<evidence type="ECO:0000256" key="16">
    <source>
        <dbReference type="ARBA" id="ARBA00023242"/>
    </source>
</evidence>
<evidence type="ECO:0000256" key="6">
    <source>
        <dbReference type="ARBA" id="ARBA00004906"/>
    </source>
</evidence>
<evidence type="ECO:0000256" key="5">
    <source>
        <dbReference type="ARBA" id="ARBA00004514"/>
    </source>
</evidence>
<feature type="compositionally biased region" description="Low complexity" evidence="20">
    <location>
        <begin position="1203"/>
        <end position="1213"/>
    </location>
</feature>
<dbReference type="SMART" id="SM00875">
    <property type="entry name" value="BACK"/>
    <property type="match status" value="1"/>
</dbReference>
<evidence type="ECO:0000256" key="12">
    <source>
        <dbReference type="ARBA" id="ARBA00022776"/>
    </source>
</evidence>
<comment type="function">
    <text evidence="18">Substrate-specific adapter of a BCR (BTB-CUL3-RBX1) E3 ubiquitin ligase complex required for chromosome alignment and localization of PLK1 at kinetochores. The BCR(KLHL22) ubiquitin ligase complex mediates monoubiquitination of PLK1, leading to PLK1 dissociation from phosphoreceptor proteins and subsequent removal from kinetochores, allowing silencing of the spindle assembly checkpoint (SAC) and chromosome segregation. Monoubiquitination of PLK1 does not lead to PLK1 degradation. The BCR(KLHL22) ubiquitin ligase complex is also responsible for the amino acid-stimulated 'Lys-48' polyubiquitination and proteasomal degradation of DEPDC5. Through the degradation of DEPDC5, releases the GATOR1 complex-mediated inhibition of the TORC1 pathway. It is therefore an amino acid-dependent activator within the amino acid-sensing branch of the TORC1 pathway, indirectly regulating different cellular processes including cell growth and autophagy.</text>
</comment>
<dbReference type="FunFam" id="3.30.710.10:FF:000083">
    <property type="entry name" value="Kelch-like family member 22"/>
    <property type="match status" value="1"/>
</dbReference>
<keyword evidence="9" id="KW-0963">Cytoplasm</keyword>
<dbReference type="FunFam" id="2.170.300.10:FF:000010">
    <property type="entry name" value="Scavenger receptor class F member 2"/>
    <property type="match status" value="1"/>
</dbReference>
<dbReference type="InterPro" id="IPR015915">
    <property type="entry name" value="Kelch-typ_b-propeller"/>
</dbReference>
<evidence type="ECO:0000256" key="20">
    <source>
        <dbReference type="SAM" id="MobiDB-lite"/>
    </source>
</evidence>
<dbReference type="PANTHER" id="PTHR45632">
    <property type="entry name" value="LD33804P"/>
    <property type="match status" value="1"/>
</dbReference>
<evidence type="ECO:0000256" key="2">
    <source>
        <dbReference type="ARBA" id="ARBA00004186"/>
    </source>
</evidence>
<organism evidence="22 23">
    <name type="scientific">Piliocolobus tephrosceles</name>
    <name type="common">Ugandan red Colobus</name>
    <dbReference type="NCBI Taxonomy" id="591936"/>
    <lineage>
        <taxon>Eukaryota</taxon>
        <taxon>Metazoa</taxon>
        <taxon>Chordata</taxon>
        <taxon>Craniata</taxon>
        <taxon>Vertebrata</taxon>
        <taxon>Euteleostomi</taxon>
        <taxon>Mammalia</taxon>
        <taxon>Eutheria</taxon>
        <taxon>Euarchontoglires</taxon>
        <taxon>Primates</taxon>
        <taxon>Haplorrhini</taxon>
        <taxon>Catarrhini</taxon>
        <taxon>Cercopithecidae</taxon>
        <taxon>Colobinae</taxon>
        <taxon>Piliocolobus</taxon>
    </lineage>
</organism>
<dbReference type="SUPFAM" id="SSF54695">
    <property type="entry name" value="POZ domain"/>
    <property type="match status" value="1"/>
</dbReference>
<evidence type="ECO:0000256" key="19">
    <source>
        <dbReference type="ARBA" id="ARBA00062673"/>
    </source>
</evidence>
<feature type="compositionally biased region" description="Low complexity" evidence="20">
    <location>
        <begin position="1243"/>
        <end position="1253"/>
    </location>
</feature>
<evidence type="ECO:0000256" key="4">
    <source>
        <dbReference type="ARBA" id="ARBA00004371"/>
    </source>
</evidence>
<dbReference type="GO" id="GO:0072686">
    <property type="term" value="C:mitotic spindle"/>
    <property type="evidence" value="ECO:0007669"/>
    <property type="project" value="TreeGrafter"/>
</dbReference>
<dbReference type="GO" id="GO:0051301">
    <property type="term" value="P:cell division"/>
    <property type="evidence" value="ECO:0007669"/>
    <property type="project" value="UniProtKB-KW"/>
</dbReference>
<dbReference type="PANTHER" id="PTHR45632:SF5">
    <property type="entry name" value="KELCH-LIKE PROTEIN 22"/>
    <property type="match status" value="1"/>
</dbReference>
<dbReference type="PROSITE" id="PS00022">
    <property type="entry name" value="EGF_1"/>
    <property type="match status" value="1"/>
</dbReference>
<dbReference type="InterPro" id="IPR000742">
    <property type="entry name" value="EGF"/>
</dbReference>
<dbReference type="InterPro" id="IPR030575">
    <property type="entry name" value="KLHL22_BACK"/>
</dbReference>
<dbReference type="GO" id="GO:0006513">
    <property type="term" value="P:protein monoubiquitination"/>
    <property type="evidence" value="ECO:0007669"/>
    <property type="project" value="InterPro"/>
</dbReference>
<dbReference type="Pfam" id="PF24681">
    <property type="entry name" value="Kelch_KLHDC2_KLHL20_DRC7"/>
    <property type="match status" value="1"/>
</dbReference>
<dbReference type="FunFam" id="2.120.10.80:FF:000040">
    <property type="entry name" value="Kelch-like family member 22"/>
    <property type="match status" value="1"/>
</dbReference>
<dbReference type="GO" id="GO:0005764">
    <property type="term" value="C:lysosome"/>
    <property type="evidence" value="ECO:0007669"/>
    <property type="project" value="UniProtKB-SubCell"/>
</dbReference>
<protein>
    <recommendedName>
        <fullName evidence="7">Kelch-like protein 22</fullName>
    </recommendedName>
</protein>
<dbReference type="AlphaFoldDB" id="A0A8C9JB75"/>
<evidence type="ECO:0000256" key="10">
    <source>
        <dbReference type="ARBA" id="ARBA00022618"/>
    </source>
</evidence>
<proteinExistence type="predicted"/>
<dbReference type="Gene3D" id="3.30.710.10">
    <property type="entry name" value="Potassium Channel Kv1.1, Chain A"/>
    <property type="match status" value="1"/>
</dbReference>
<dbReference type="PROSITE" id="PS50097">
    <property type="entry name" value="BTB"/>
    <property type="match status" value="1"/>
</dbReference>
<dbReference type="CDD" id="cd00055">
    <property type="entry name" value="EGF_Lam"/>
    <property type="match status" value="1"/>
</dbReference>
<keyword evidence="16" id="KW-0539">Nucleus</keyword>
<dbReference type="UniPathway" id="UPA00143"/>
<evidence type="ECO:0000256" key="13">
    <source>
        <dbReference type="ARBA" id="ARBA00022786"/>
    </source>
</evidence>
<feature type="compositionally biased region" description="Low complexity" evidence="20">
    <location>
        <begin position="925"/>
        <end position="936"/>
    </location>
</feature>
<dbReference type="GO" id="GO:0005813">
    <property type="term" value="C:centrosome"/>
    <property type="evidence" value="ECO:0007669"/>
    <property type="project" value="UniProtKB-SubCell"/>
</dbReference>
<dbReference type="FunFam" id="1.25.40.420:FF:000018">
    <property type="entry name" value="Kelch-like family member 22"/>
    <property type="match status" value="1"/>
</dbReference>
<keyword evidence="17" id="KW-0131">Cell cycle</keyword>
<dbReference type="InterPro" id="IPR011333">
    <property type="entry name" value="SKP1/BTB/POZ_sf"/>
</dbReference>
<dbReference type="Pfam" id="PF01344">
    <property type="entry name" value="Kelch_1"/>
    <property type="match status" value="1"/>
</dbReference>
<evidence type="ECO:0000313" key="23">
    <source>
        <dbReference type="Proteomes" id="UP000694416"/>
    </source>
</evidence>
<evidence type="ECO:0000259" key="21">
    <source>
        <dbReference type="PROSITE" id="PS50097"/>
    </source>
</evidence>
<feature type="compositionally biased region" description="Basic and acidic residues" evidence="20">
    <location>
        <begin position="1014"/>
        <end position="1025"/>
    </location>
</feature>
<dbReference type="InterPro" id="IPR009030">
    <property type="entry name" value="Growth_fac_rcpt_cys_sf"/>
</dbReference>
<evidence type="ECO:0000256" key="15">
    <source>
        <dbReference type="ARBA" id="ARBA00023228"/>
    </source>
</evidence>
<evidence type="ECO:0000256" key="3">
    <source>
        <dbReference type="ARBA" id="ARBA00004300"/>
    </source>
</evidence>
<keyword evidence="23" id="KW-1185">Reference proteome</keyword>
<keyword evidence="11" id="KW-0677">Repeat</keyword>
<keyword evidence="15" id="KW-0458">Lysosome</keyword>
<dbReference type="SMART" id="SM00225">
    <property type="entry name" value="BTB"/>
    <property type="match status" value="1"/>
</dbReference>
<dbReference type="CDD" id="cd18461">
    <property type="entry name" value="BACK_KLHL22"/>
    <property type="match status" value="1"/>
</dbReference>
<dbReference type="CDD" id="cd18251">
    <property type="entry name" value="BTB_POZ_KLHL22"/>
    <property type="match status" value="1"/>
</dbReference>
<evidence type="ECO:0000313" key="22">
    <source>
        <dbReference type="Ensembl" id="ENSPTEP00000042844.1"/>
    </source>
</evidence>
<evidence type="ECO:0000256" key="8">
    <source>
        <dbReference type="ARBA" id="ARBA00022441"/>
    </source>
</evidence>
<keyword evidence="8" id="KW-0880">Kelch repeat</keyword>
<feature type="compositionally biased region" description="Basic residues" evidence="20">
    <location>
        <begin position="1226"/>
        <end position="1238"/>
    </location>
</feature>
<dbReference type="Pfam" id="PF00651">
    <property type="entry name" value="BTB"/>
    <property type="match status" value="1"/>
</dbReference>
<gene>
    <name evidence="22" type="primary">SCARF2</name>
</gene>
<dbReference type="GO" id="GO:0043161">
    <property type="term" value="P:proteasome-mediated ubiquitin-dependent protein catabolic process"/>
    <property type="evidence" value="ECO:0007669"/>
    <property type="project" value="TreeGrafter"/>
</dbReference>
<keyword evidence="14" id="KW-0206">Cytoskeleton</keyword>
<sequence length="1253" mass="136955">MAEEQEFTQLCKLPAQPSHPHCVNNTYRSAQHSQALLRGLLALRDSGILFDVVLVVEGRHIEAHRILLAASCDYFRGMFAGGLKEMEQEEVLIHGVSYNAMCQILHFIYTSELELSLSNVQETLVAACQLQIPEIIHFCCDFLMSWVDEENILDVYRLAELFDLSRLTEQLDTYILKNFVAFSRTDKYRQLPLEKVYSLLSSNRLEVSCETEVYEGALLYHYSLEQVQADQISLHEPPKLLETVRFPLMEAEVLQRLHDKLDPSPLRDTVASALMYHRNESLQPSLQSPQTELRSDFQCVVGFGGIHSTPSTVLSDQAKYLNPLLGEWKHFTASLAPRMSNQGIAVLNNFVYLIGGDNNVQGFRAESRCWRYDPRHNRWFQIQSLQQEHADLSVCVVGRYIYAVAGRDYHNDLNAVERYDPATNCWAYVAPLKREVYAHAGATLEGKMYITCGRRGEDYLKETHCYDPGSNTWHTLADGPVRRAWHGMATLLNKLYVIGGSNNDAGYRRDVHQVACYSCTSGQWSSVCPLPAGHGEPGIAVLDNRIYVLGGRSHNRGSRMGYVHIYDVEKDCWEEGPQLDNSISGLAACVLTLPRSLLLEPPRGTPDRSQADPDFASELPGAHVLRWLEAARGRVWDCGVRRQLHVLGERGVREAWRVPLPPRLLRCQLRHQCGQCKGQQPCTVAEGRCLTCEPGWNGTKCDQPCATGFYGEGCSHRCPPCRDGHACNHVTGKCTRCNAGWIGDRCETKCSNGTYGEDCAFVCADCGSGHCDFQSGRCLCSPGVHGPHCNVTCPPGLHGADCAQACSCHEDSCDPVTGACHLETNQRKGVMGAGALLVLLVCLLLSLLGCCCACRGKDPARRELSLGRKKAPHRLCGRFSRISMKLPRIPLRRQKLPKVVVAHHDLDNTLNCSFLEPPSGLEQPSPSWSSRASFSSFDTTDEGPVYCVPHEEAPEESRDPEVPTVPVEAPAPSPVPLTTPASAEEAMPLPASSDSERSASSVEGPGGALYARVARREARPARARGEIGGLSLSPSPERRKPPPPDPATKPKVSWIHGRHSAAAAGRAPSPPPPGPEAAPSPSKRKRTPSDKSAQPVDHGSPRTRDPTPRPPGLPEEAMALAAPSPPRARARGRGPSLLEPTDAGGPPRSAPEAASMLAAELRGKTRSLGRAEGALGAQGPREKPAPPQKAKRSVPPASPARAPPATETPGPEKAATDVPAPETPRKKTPIQKPPRKKSREAAGELGRAGAPTL</sequence>
<evidence type="ECO:0000256" key="7">
    <source>
        <dbReference type="ARBA" id="ARBA00019858"/>
    </source>
</evidence>
<dbReference type="SUPFAM" id="SSF57184">
    <property type="entry name" value="Growth factor receptor domain"/>
    <property type="match status" value="1"/>
</dbReference>
<keyword evidence="12" id="KW-0498">Mitosis</keyword>
<dbReference type="Proteomes" id="UP000694416">
    <property type="component" value="Unplaced"/>
</dbReference>
<dbReference type="InterPro" id="IPR000210">
    <property type="entry name" value="BTB/POZ_dom"/>
</dbReference>
<evidence type="ECO:0000256" key="11">
    <source>
        <dbReference type="ARBA" id="ARBA00022737"/>
    </source>
</evidence>
<name>A0A8C9JB75_9PRIM</name>
<dbReference type="GO" id="GO:0071230">
    <property type="term" value="P:cellular response to amino acid stimulus"/>
    <property type="evidence" value="ECO:0007669"/>
    <property type="project" value="UniProtKB-ARBA"/>
</dbReference>
<keyword evidence="13" id="KW-0833">Ubl conjugation pathway</keyword>
<reference evidence="22" key="2">
    <citation type="submission" date="2025-09" db="UniProtKB">
        <authorList>
            <consortium name="Ensembl"/>
        </authorList>
    </citation>
    <scope>IDENTIFICATION</scope>
</reference>
<evidence type="ECO:0000256" key="18">
    <source>
        <dbReference type="ARBA" id="ARBA00060035"/>
    </source>
</evidence>
<dbReference type="Pfam" id="PF07707">
    <property type="entry name" value="BACK"/>
    <property type="match status" value="1"/>
</dbReference>
<dbReference type="GO" id="GO:0005634">
    <property type="term" value="C:nucleus"/>
    <property type="evidence" value="ECO:0007669"/>
    <property type="project" value="UniProtKB-SubCell"/>
</dbReference>
<dbReference type="InterPro" id="IPR006652">
    <property type="entry name" value="Kelch_1"/>
</dbReference>
<dbReference type="Gene3D" id="1.25.40.420">
    <property type="match status" value="1"/>
</dbReference>
<evidence type="ECO:0000256" key="14">
    <source>
        <dbReference type="ARBA" id="ARBA00023212"/>
    </source>
</evidence>
<feature type="region of interest" description="Disordered" evidence="20">
    <location>
        <begin position="921"/>
        <end position="1253"/>
    </location>
</feature>
<dbReference type="Gene3D" id="2.120.10.80">
    <property type="entry name" value="Kelch-type beta propeller"/>
    <property type="match status" value="1"/>
</dbReference>
<dbReference type="Gene3D" id="2.170.300.10">
    <property type="entry name" value="Tie2 ligand-binding domain superfamily"/>
    <property type="match status" value="1"/>
</dbReference>